<dbReference type="EMBL" id="CATQJA010001783">
    <property type="protein sequence ID" value="CAJ0568655.1"/>
    <property type="molecule type" value="Genomic_DNA"/>
</dbReference>
<dbReference type="Proteomes" id="UP001177023">
    <property type="component" value="Unassembled WGS sequence"/>
</dbReference>
<feature type="transmembrane region" description="Helical" evidence="1">
    <location>
        <begin position="196"/>
        <end position="216"/>
    </location>
</feature>
<feature type="transmembrane region" description="Helical" evidence="1">
    <location>
        <begin position="169"/>
        <end position="190"/>
    </location>
</feature>
<keyword evidence="1" id="KW-1133">Transmembrane helix</keyword>
<feature type="non-terminal residue" evidence="2">
    <location>
        <position position="1"/>
    </location>
</feature>
<feature type="transmembrane region" description="Helical" evidence="1">
    <location>
        <begin position="55"/>
        <end position="78"/>
    </location>
</feature>
<keyword evidence="1" id="KW-0812">Transmembrane</keyword>
<keyword evidence="1" id="KW-0472">Membrane</keyword>
<dbReference type="InterPro" id="IPR019422">
    <property type="entry name" value="7TM_GPCR_serpentine_rcpt_Srh"/>
</dbReference>
<evidence type="ECO:0000313" key="3">
    <source>
        <dbReference type="Proteomes" id="UP001177023"/>
    </source>
</evidence>
<proteinExistence type="predicted"/>
<feature type="transmembrane region" description="Helical" evidence="1">
    <location>
        <begin position="119"/>
        <end position="148"/>
    </location>
</feature>
<comment type="caution">
    <text evidence="2">The sequence shown here is derived from an EMBL/GenBank/DDBJ whole genome shotgun (WGS) entry which is preliminary data.</text>
</comment>
<dbReference type="Pfam" id="PF10318">
    <property type="entry name" value="7TM_GPCR_Srh"/>
    <property type="match status" value="1"/>
</dbReference>
<feature type="transmembrane region" description="Helical" evidence="1">
    <location>
        <begin position="12"/>
        <end position="34"/>
    </location>
</feature>
<protein>
    <submittedName>
        <fullName evidence="2">Uncharacterized protein</fullName>
    </submittedName>
</protein>
<organism evidence="2 3">
    <name type="scientific">Mesorhabditis spiculigera</name>
    <dbReference type="NCBI Taxonomy" id="96644"/>
    <lineage>
        <taxon>Eukaryota</taxon>
        <taxon>Metazoa</taxon>
        <taxon>Ecdysozoa</taxon>
        <taxon>Nematoda</taxon>
        <taxon>Chromadorea</taxon>
        <taxon>Rhabditida</taxon>
        <taxon>Rhabditina</taxon>
        <taxon>Rhabditomorpha</taxon>
        <taxon>Rhabditoidea</taxon>
        <taxon>Rhabditidae</taxon>
        <taxon>Mesorhabditinae</taxon>
        <taxon>Mesorhabditis</taxon>
    </lineage>
</organism>
<accession>A0AA36CGL8</accession>
<keyword evidence="3" id="KW-1185">Reference proteome</keyword>
<evidence type="ECO:0000256" key="1">
    <source>
        <dbReference type="SAM" id="Phobius"/>
    </source>
</evidence>
<evidence type="ECO:0000313" key="2">
    <source>
        <dbReference type="EMBL" id="CAJ0568655.1"/>
    </source>
</evidence>
<sequence length="229" mass="25613">MSQIFSLFYETFMLSLAPEIIGAVGAGLVLEAVIQILAFKHRQLLPQHCFLKLPLWLWITCCVLGYSVALSALFYGTYQLEPAQGYYSAGFQRLLKDYPCLGAIGDAPNLYALADGGSQLVTCCCILFVCFMNCSLAAFFSLHSLVLLYTKQSHASLKTQKLQRLMLPFICLASPWFYFTLATVFKIGISIGLNDVLMACFCSHGLLNSISIMLIYRPYRMETFLIITK</sequence>
<reference evidence="2" key="1">
    <citation type="submission" date="2023-06" db="EMBL/GenBank/DDBJ databases">
        <authorList>
            <person name="Delattre M."/>
        </authorList>
    </citation>
    <scope>NUCLEOTIDE SEQUENCE</scope>
    <source>
        <strain evidence="2">AF72</strain>
    </source>
</reference>
<gene>
    <name evidence="2" type="ORF">MSPICULIGERA_LOCUS7170</name>
</gene>
<name>A0AA36CGL8_9BILA</name>
<dbReference type="AlphaFoldDB" id="A0AA36CGL8"/>